<dbReference type="PATRIC" id="fig|1217700.3.peg.44"/>
<evidence type="ECO:0000256" key="1">
    <source>
        <dbReference type="ARBA" id="ARBA00004651"/>
    </source>
</evidence>
<dbReference type="AlphaFoldDB" id="N9S1T0"/>
<feature type="transmembrane region" description="Helical" evidence="6">
    <location>
        <begin position="49"/>
        <end position="69"/>
    </location>
</feature>
<evidence type="ECO:0000256" key="4">
    <source>
        <dbReference type="ARBA" id="ARBA00022989"/>
    </source>
</evidence>
<dbReference type="PANTHER" id="PTHR37937:SF1">
    <property type="entry name" value="CONJUGATIVE TRANSFER: DNA TRANSPORT"/>
    <property type="match status" value="1"/>
</dbReference>
<dbReference type="EMBL" id="APRN01000014">
    <property type="protein sequence ID" value="ENX64113.1"/>
    <property type="molecule type" value="Genomic_DNA"/>
</dbReference>
<evidence type="ECO:0000313" key="9">
    <source>
        <dbReference type="Proteomes" id="UP000013084"/>
    </source>
</evidence>
<evidence type="ECO:0000256" key="5">
    <source>
        <dbReference type="ARBA" id="ARBA00023136"/>
    </source>
</evidence>
<dbReference type="RefSeq" id="WP_005207778.1">
    <property type="nucleotide sequence ID" value="NZ_KB850083.1"/>
</dbReference>
<keyword evidence="5 6" id="KW-0472">Membrane</keyword>
<keyword evidence="2" id="KW-1003">Cell membrane</keyword>
<dbReference type="Proteomes" id="UP000013084">
    <property type="component" value="Unassembled WGS sequence"/>
</dbReference>
<name>N9S1T0_9GAMM</name>
<gene>
    <name evidence="8" type="ORF">F902_00052</name>
</gene>
<evidence type="ECO:0000256" key="2">
    <source>
        <dbReference type="ARBA" id="ARBA00022475"/>
    </source>
</evidence>
<keyword evidence="3 6" id="KW-0812">Transmembrane</keyword>
<dbReference type="OrthoDB" id="102453at2"/>
<dbReference type="Pfam" id="PF10412">
    <property type="entry name" value="TrwB_AAD_bind"/>
    <property type="match status" value="1"/>
</dbReference>
<dbReference type="InterPro" id="IPR051539">
    <property type="entry name" value="T4SS-coupling_protein"/>
</dbReference>
<dbReference type="SUPFAM" id="SSF52540">
    <property type="entry name" value="P-loop containing nucleoside triphosphate hydrolases"/>
    <property type="match status" value="1"/>
</dbReference>
<evidence type="ECO:0000259" key="7">
    <source>
        <dbReference type="Pfam" id="PF10412"/>
    </source>
</evidence>
<dbReference type="CDD" id="cd01127">
    <property type="entry name" value="TrwB_TraG_TraD_VirD4"/>
    <property type="match status" value="2"/>
</dbReference>
<dbReference type="InterPro" id="IPR019476">
    <property type="entry name" value="T4SS_TraD_DNA-bd"/>
</dbReference>
<organism evidence="8 9">
    <name type="scientific">Acinetobacter higginsii</name>
    <dbReference type="NCBI Taxonomy" id="70347"/>
    <lineage>
        <taxon>Bacteria</taxon>
        <taxon>Pseudomonadati</taxon>
        <taxon>Pseudomonadota</taxon>
        <taxon>Gammaproteobacteria</taxon>
        <taxon>Moraxellales</taxon>
        <taxon>Moraxellaceae</taxon>
        <taxon>Acinetobacter</taxon>
    </lineage>
</organism>
<dbReference type="PANTHER" id="PTHR37937">
    <property type="entry name" value="CONJUGATIVE TRANSFER: DNA TRANSPORT"/>
    <property type="match status" value="1"/>
</dbReference>
<comment type="subcellular location">
    <subcellularLocation>
        <location evidence="1">Cell membrane</location>
        <topology evidence="1">Multi-pass membrane protein</topology>
    </subcellularLocation>
</comment>
<sequence>MATSFAEVMVFQAVILGPLLMGVNAGYLEQAKKRYETGTKVTPGWWIKVCSWGATVYVLGFLFICWISPDFSFFPDFIKYGLLPLSVYVLICKWLSVGYTEWKPVVGSGAVKKSAIVKFRDIRDRSRMWSVLNITREYGSPLICFGDSYDYESNPDDLDDKTKVFTDEQMEWCENTDKARATNENRGLIVGEPGTGKSSYLVAQLIDWMQSGKSFVATDIKPEIWGILKENGVFDRFGYTDWVINPTDTASHHYNIFSEAMSSAELNEILAVVIPNTDESAEVFAENARRLLKAVVMELGEKASLPECQRYINRCDDVPELLKQLRQSDNEVVVSIAKDITRTAKNDNLLSSIMTSLSKAFAFLDDDRIRTSTAKSDVALKEVLLKPKQAVFLQFDQQYKSTTETLFGAMVAHTLRILQSSYRKRDEVFVALDEIINCAAIPKFIDTLNTMRSAKMPTFLYLQALEGLNRVYGAGADRLFMGACDFKAVYKIGDPETAKVFSNLIGVTEGTITDKNFSTGNNTNSVNERSMLGVSVADSYSSGKNNQEGTLIKTSMMQVIEPDEFTRLEPYRAVCIYKGEATIFKMPCYHEDYPVPDRPQYPTMGEYLEYCGEAI</sequence>
<keyword evidence="4 6" id="KW-1133">Transmembrane helix</keyword>
<accession>N9S1T0</accession>
<evidence type="ECO:0000313" key="8">
    <source>
        <dbReference type="EMBL" id="ENX64113.1"/>
    </source>
</evidence>
<feature type="domain" description="Type IV secretion system coupling protein TraD DNA-binding" evidence="7">
    <location>
        <begin position="184"/>
        <end position="525"/>
    </location>
</feature>
<dbReference type="HOGENOM" id="CLU_451030_0_0_6"/>
<proteinExistence type="predicted"/>
<evidence type="ECO:0000256" key="3">
    <source>
        <dbReference type="ARBA" id="ARBA00022692"/>
    </source>
</evidence>
<feature type="transmembrane region" description="Helical" evidence="6">
    <location>
        <begin position="6"/>
        <end position="28"/>
    </location>
</feature>
<keyword evidence="9" id="KW-1185">Reference proteome</keyword>
<evidence type="ECO:0000256" key="6">
    <source>
        <dbReference type="SAM" id="Phobius"/>
    </source>
</evidence>
<dbReference type="Gene3D" id="3.40.50.300">
    <property type="entry name" value="P-loop containing nucleotide triphosphate hydrolases"/>
    <property type="match status" value="2"/>
</dbReference>
<comment type="caution">
    <text evidence="8">The sequence shown here is derived from an EMBL/GenBank/DDBJ whole genome shotgun (WGS) entry which is preliminary data.</text>
</comment>
<reference evidence="8 9" key="1">
    <citation type="submission" date="2013-02" db="EMBL/GenBank/DDBJ databases">
        <title>The Genome Sequence of Acinetobacter sp. CIP 70.18.</title>
        <authorList>
            <consortium name="The Broad Institute Genome Sequencing Platform"/>
            <consortium name="The Broad Institute Genome Sequencing Center for Infectious Disease"/>
            <person name="Cerqueira G."/>
            <person name="Feldgarden M."/>
            <person name="Courvalin P."/>
            <person name="Perichon B."/>
            <person name="Grillot-Courvalin C."/>
            <person name="Clermont D."/>
            <person name="Rocha E."/>
            <person name="Yoon E.-J."/>
            <person name="Nemec A."/>
            <person name="Walker B."/>
            <person name="Young S.K."/>
            <person name="Zeng Q."/>
            <person name="Gargeya S."/>
            <person name="Fitzgerald M."/>
            <person name="Haas B."/>
            <person name="Abouelleil A."/>
            <person name="Alvarado L."/>
            <person name="Arachchi H.M."/>
            <person name="Berlin A.M."/>
            <person name="Chapman S.B."/>
            <person name="Dewar J."/>
            <person name="Goldberg J."/>
            <person name="Griggs A."/>
            <person name="Gujja S."/>
            <person name="Hansen M."/>
            <person name="Howarth C."/>
            <person name="Imamovic A."/>
            <person name="Larimer J."/>
            <person name="McCowan C."/>
            <person name="Murphy C."/>
            <person name="Neiman D."/>
            <person name="Pearson M."/>
            <person name="Priest M."/>
            <person name="Roberts A."/>
            <person name="Saif S."/>
            <person name="Shea T."/>
            <person name="Sisk P."/>
            <person name="Sykes S."/>
            <person name="Wortman J."/>
            <person name="Nusbaum C."/>
            <person name="Birren B."/>
        </authorList>
    </citation>
    <scope>NUCLEOTIDE SEQUENCE [LARGE SCALE GENOMIC DNA]</scope>
    <source>
        <strain evidence="8 9">CIP 70.18</strain>
    </source>
</reference>
<protein>
    <recommendedName>
        <fullName evidence="7">Type IV secretion system coupling protein TraD DNA-binding domain-containing protein</fullName>
    </recommendedName>
</protein>
<dbReference type="InterPro" id="IPR027417">
    <property type="entry name" value="P-loop_NTPase"/>
</dbReference>
<dbReference type="GO" id="GO:0005886">
    <property type="term" value="C:plasma membrane"/>
    <property type="evidence" value="ECO:0007669"/>
    <property type="project" value="UniProtKB-SubCell"/>
</dbReference>